<feature type="domain" description="Tyr recombinase" evidence="2">
    <location>
        <begin position="3"/>
        <end position="190"/>
    </location>
</feature>
<dbReference type="AlphaFoldDB" id="A0A7D5M3D3"/>
<protein>
    <recommendedName>
        <fullName evidence="2">Tyr recombinase domain-containing protein</fullName>
    </recommendedName>
</protein>
<dbReference type="Gene3D" id="1.10.443.10">
    <property type="entry name" value="Intergrase catalytic core"/>
    <property type="match status" value="1"/>
</dbReference>
<organism evidence="3 4">
    <name type="scientific">Nitrosopumilus cobalaminigenes</name>
    <dbReference type="NCBI Taxonomy" id="1470066"/>
    <lineage>
        <taxon>Archaea</taxon>
        <taxon>Nitrososphaerota</taxon>
        <taxon>Nitrososphaeria</taxon>
        <taxon>Nitrosopumilales</taxon>
        <taxon>Nitrosopumilaceae</taxon>
        <taxon>Nitrosopumilus</taxon>
    </lineage>
</organism>
<dbReference type="InterPro" id="IPR002104">
    <property type="entry name" value="Integrase_catalytic"/>
</dbReference>
<dbReference type="GO" id="GO:0006310">
    <property type="term" value="P:DNA recombination"/>
    <property type="evidence" value="ECO:0007669"/>
    <property type="project" value="UniProtKB-KW"/>
</dbReference>
<reference evidence="3 4" key="1">
    <citation type="submission" date="2018-02" db="EMBL/GenBank/DDBJ databases">
        <title>Complete genome of Nitrosopumilus cobalaminigenes HCA1.</title>
        <authorList>
            <person name="Qin W."/>
            <person name="Zheng Y."/>
            <person name="Stahl D.A."/>
        </authorList>
    </citation>
    <scope>NUCLEOTIDE SEQUENCE [LARGE SCALE GENOMIC DNA]</scope>
    <source>
        <strain evidence="3 4">HCA1</strain>
    </source>
</reference>
<evidence type="ECO:0000259" key="2">
    <source>
        <dbReference type="PROSITE" id="PS51898"/>
    </source>
</evidence>
<keyword evidence="4" id="KW-1185">Reference proteome</keyword>
<evidence type="ECO:0000313" key="3">
    <source>
        <dbReference type="EMBL" id="QLH02829.1"/>
    </source>
</evidence>
<dbReference type="Proteomes" id="UP000509771">
    <property type="component" value="Chromosome"/>
</dbReference>
<dbReference type="CDD" id="cd00397">
    <property type="entry name" value="DNA_BRE_C"/>
    <property type="match status" value="1"/>
</dbReference>
<dbReference type="GO" id="GO:0003677">
    <property type="term" value="F:DNA binding"/>
    <property type="evidence" value="ECO:0007669"/>
    <property type="project" value="InterPro"/>
</dbReference>
<dbReference type="RefSeq" id="WP_179361675.1">
    <property type="nucleotide sequence ID" value="NZ_CP026993.1"/>
</dbReference>
<dbReference type="EMBL" id="CP026993">
    <property type="protein sequence ID" value="QLH02829.1"/>
    <property type="molecule type" value="Genomic_DNA"/>
</dbReference>
<accession>A0A7D5M3D3</accession>
<dbReference type="GO" id="GO:0015074">
    <property type="term" value="P:DNA integration"/>
    <property type="evidence" value="ECO:0007669"/>
    <property type="project" value="InterPro"/>
</dbReference>
<sequence>MNSNPNYINQHDFNRILDAIPRLNIRKWDDLDIQFLMKILYHMALRPMEGIKLKKEDFDLENRIVYLGKTKTSTSDRAVIPKVFLMELDGYLLLKDEGPLFPGLTYRTFWIWCKRLGVMLNIEAWMPQNRIKMKENTVGHIFRKSWGKDALDSLGFDKIDVISTHLRHSKPSMTFDHYLKGNIKKVHDTI</sequence>
<evidence type="ECO:0000313" key="4">
    <source>
        <dbReference type="Proteomes" id="UP000509771"/>
    </source>
</evidence>
<dbReference type="KEGG" id="ncl:C5F47_04305"/>
<gene>
    <name evidence="3" type="ORF">C5F47_04305</name>
</gene>
<dbReference type="InterPro" id="IPR013762">
    <property type="entry name" value="Integrase-like_cat_sf"/>
</dbReference>
<evidence type="ECO:0000256" key="1">
    <source>
        <dbReference type="ARBA" id="ARBA00023172"/>
    </source>
</evidence>
<proteinExistence type="predicted"/>
<dbReference type="GeneID" id="56059224"/>
<keyword evidence="1" id="KW-0233">DNA recombination</keyword>
<dbReference type="Pfam" id="PF00589">
    <property type="entry name" value="Phage_integrase"/>
    <property type="match status" value="1"/>
</dbReference>
<dbReference type="SUPFAM" id="SSF56349">
    <property type="entry name" value="DNA breaking-rejoining enzymes"/>
    <property type="match status" value="1"/>
</dbReference>
<name>A0A7D5M3D3_9ARCH</name>
<dbReference type="InterPro" id="IPR011010">
    <property type="entry name" value="DNA_brk_join_enz"/>
</dbReference>
<dbReference type="PROSITE" id="PS51898">
    <property type="entry name" value="TYR_RECOMBINASE"/>
    <property type="match status" value="1"/>
</dbReference>